<dbReference type="Gene3D" id="3.30.565.10">
    <property type="entry name" value="Histidine kinase-like ATPase, C-terminal domain"/>
    <property type="match status" value="1"/>
</dbReference>
<dbReference type="PANTHER" id="PTHR35526">
    <property type="entry name" value="ANTI-SIGMA-F FACTOR RSBW-RELATED"/>
    <property type="match status" value="1"/>
</dbReference>
<dbReference type="Proteomes" id="UP001500305">
    <property type="component" value="Unassembled WGS sequence"/>
</dbReference>
<feature type="region of interest" description="Disordered" evidence="2">
    <location>
        <begin position="1"/>
        <end position="22"/>
    </location>
</feature>
<evidence type="ECO:0000313" key="5">
    <source>
        <dbReference type="Proteomes" id="UP001500305"/>
    </source>
</evidence>
<keyword evidence="1" id="KW-0418">Kinase</keyword>
<dbReference type="Pfam" id="PF13581">
    <property type="entry name" value="HATPase_c_2"/>
    <property type="match status" value="1"/>
</dbReference>
<dbReference type="SUPFAM" id="SSF55874">
    <property type="entry name" value="ATPase domain of HSP90 chaperone/DNA topoisomerase II/histidine kinase"/>
    <property type="match status" value="1"/>
</dbReference>
<proteinExistence type="predicted"/>
<dbReference type="InterPro" id="IPR050267">
    <property type="entry name" value="Anti-sigma-factor_SerPK"/>
</dbReference>
<evidence type="ECO:0000313" key="4">
    <source>
        <dbReference type="EMBL" id="GAA2270828.1"/>
    </source>
</evidence>
<dbReference type="EMBL" id="BAAATR010000041">
    <property type="protein sequence ID" value="GAA2270828.1"/>
    <property type="molecule type" value="Genomic_DNA"/>
</dbReference>
<dbReference type="PANTHER" id="PTHR35526:SF3">
    <property type="entry name" value="ANTI-SIGMA-F FACTOR RSBW"/>
    <property type="match status" value="1"/>
</dbReference>
<keyword evidence="1" id="KW-0723">Serine/threonine-protein kinase</keyword>
<evidence type="ECO:0000256" key="2">
    <source>
        <dbReference type="SAM" id="MobiDB-lite"/>
    </source>
</evidence>
<comment type="caution">
    <text evidence="4">The sequence shown here is derived from an EMBL/GenBank/DDBJ whole genome shotgun (WGS) entry which is preliminary data.</text>
</comment>
<gene>
    <name evidence="4" type="ORF">GCM10010430_65830</name>
</gene>
<name>A0ABN3EUQ0_9ACTN</name>
<evidence type="ECO:0000256" key="1">
    <source>
        <dbReference type="ARBA" id="ARBA00022527"/>
    </source>
</evidence>
<dbReference type="InterPro" id="IPR036890">
    <property type="entry name" value="HATPase_C_sf"/>
</dbReference>
<sequence>MHREGVAMPGTLERPPAVAGEHSCWLPRHRKSADRARRLLRDFLARLDGGEQYLDTGELLLSELVANAIEHARVPPGRLIQVRFELSPTTLRLEVHDANASHPTARSAGEDDESGRGLWLVDQLSTSWGCHPRPGGIGKAVWCLIGPARRSAA</sequence>
<keyword evidence="5" id="KW-1185">Reference proteome</keyword>
<keyword evidence="1" id="KW-0808">Transferase</keyword>
<evidence type="ECO:0000259" key="3">
    <source>
        <dbReference type="Pfam" id="PF13581"/>
    </source>
</evidence>
<dbReference type="CDD" id="cd16936">
    <property type="entry name" value="HATPase_RsbW-like"/>
    <property type="match status" value="1"/>
</dbReference>
<feature type="domain" description="Histidine kinase/HSP90-like ATPase" evidence="3">
    <location>
        <begin position="32"/>
        <end position="128"/>
    </location>
</feature>
<protein>
    <recommendedName>
        <fullName evidence="3">Histidine kinase/HSP90-like ATPase domain-containing protein</fullName>
    </recommendedName>
</protein>
<accession>A0ABN3EUQ0</accession>
<dbReference type="InterPro" id="IPR003594">
    <property type="entry name" value="HATPase_dom"/>
</dbReference>
<organism evidence="4 5">
    <name type="scientific">Kitasatospora cystarginea</name>
    <dbReference type="NCBI Taxonomy" id="58350"/>
    <lineage>
        <taxon>Bacteria</taxon>
        <taxon>Bacillati</taxon>
        <taxon>Actinomycetota</taxon>
        <taxon>Actinomycetes</taxon>
        <taxon>Kitasatosporales</taxon>
        <taxon>Streptomycetaceae</taxon>
        <taxon>Kitasatospora</taxon>
    </lineage>
</organism>
<reference evidence="4 5" key="1">
    <citation type="journal article" date="2019" name="Int. J. Syst. Evol. Microbiol.">
        <title>The Global Catalogue of Microorganisms (GCM) 10K type strain sequencing project: providing services to taxonomists for standard genome sequencing and annotation.</title>
        <authorList>
            <consortium name="The Broad Institute Genomics Platform"/>
            <consortium name="The Broad Institute Genome Sequencing Center for Infectious Disease"/>
            <person name="Wu L."/>
            <person name="Ma J."/>
        </authorList>
    </citation>
    <scope>NUCLEOTIDE SEQUENCE [LARGE SCALE GENOMIC DNA]</scope>
    <source>
        <strain evidence="4 5">JCM 7356</strain>
    </source>
</reference>